<feature type="domain" description="Phosphoribulokinase/uridine kinase" evidence="1">
    <location>
        <begin position="14"/>
        <end position="104"/>
    </location>
</feature>
<reference evidence="2" key="2">
    <citation type="submission" date="2023-05" db="EMBL/GenBank/DDBJ databases">
        <authorList>
            <person name="Schelkunov M.I."/>
        </authorList>
    </citation>
    <scope>NUCLEOTIDE SEQUENCE</scope>
    <source>
        <strain evidence="2">Hsosn_3</strain>
        <tissue evidence="2">Leaf</tissue>
    </source>
</reference>
<accession>A0AAD8M1P0</accession>
<dbReference type="InterPro" id="IPR027417">
    <property type="entry name" value="P-loop_NTPase"/>
</dbReference>
<dbReference type="GO" id="GO:0016301">
    <property type="term" value="F:kinase activity"/>
    <property type="evidence" value="ECO:0007669"/>
    <property type="project" value="InterPro"/>
</dbReference>
<evidence type="ECO:0000313" key="3">
    <source>
        <dbReference type="Proteomes" id="UP001237642"/>
    </source>
</evidence>
<organism evidence="2 3">
    <name type="scientific">Heracleum sosnowskyi</name>
    <dbReference type="NCBI Taxonomy" id="360622"/>
    <lineage>
        <taxon>Eukaryota</taxon>
        <taxon>Viridiplantae</taxon>
        <taxon>Streptophyta</taxon>
        <taxon>Embryophyta</taxon>
        <taxon>Tracheophyta</taxon>
        <taxon>Spermatophyta</taxon>
        <taxon>Magnoliopsida</taxon>
        <taxon>eudicotyledons</taxon>
        <taxon>Gunneridae</taxon>
        <taxon>Pentapetalae</taxon>
        <taxon>asterids</taxon>
        <taxon>campanulids</taxon>
        <taxon>Apiales</taxon>
        <taxon>Apiaceae</taxon>
        <taxon>Apioideae</taxon>
        <taxon>apioid superclade</taxon>
        <taxon>Tordylieae</taxon>
        <taxon>Tordyliinae</taxon>
        <taxon>Heracleum</taxon>
    </lineage>
</organism>
<proteinExistence type="predicted"/>
<protein>
    <recommendedName>
        <fullName evidence="1">Phosphoribulokinase/uridine kinase domain-containing protein</fullName>
    </recommendedName>
</protein>
<dbReference type="InterPro" id="IPR006083">
    <property type="entry name" value="PRK/URK"/>
</dbReference>
<dbReference type="Proteomes" id="UP001237642">
    <property type="component" value="Unassembled WGS sequence"/>
</dbReference>
<evidence type="ECO:0000313" key="2">
    <source>
        <dbReference type="EMBL" id="KAK1356312.1"/>
    </source>
</evidence>
<gene>
    <name evidence="2" type="ORF">POM88_049568</name>
</gene>
<dbReference type="SUPFAM" id="SSF52540">
    <property type="entry name" value="P-loop containing nucleoside triphosphate hydrolases"/>
    <property type="match status" value="1"/>
</dbReference>
<dbReference type="Gene3D" id="3.40.50.300">
    <property type="entry name" value="P-loop containing nucleotide triphosphate hydrolases"/>
    <property type="match status" value="1"/>
</dbReference>
<name>A0AAD8M1P0_9APIA</name>
<keyword evidence="3" id="KW-1185">Reference proteome</keyword>
<comment type="caution">
    <text evidence="2">The sequence shown here is derived from an EMBL/GenBank/DDBJ whole genome shotgun (WGS) entry which is preliminary data.</text>
</comment>
<dbReference type="EMBL" id="JAUIZM010000011">
    <property type="protein sequence ID" value="KAK1356312.1"/>
    <property type="molecule type" value="Genomic_DNA"/>
</dbReference>
<evidence type="ECO:0000259" key="1">
    <source>
        <dbReference type="Pfam" id="PF00485"/>
    </source>
</evidence>
<dbReference type="PANTHER" id="PTHR10285">
    <property type="entry name" value="URIDINE KINASE"/>
    <property type="match status" value="1"/>
</dbReference>
<dbReference type="AlphaFoldDB" id="A0AAD8M1P0"/>
<dbReference type="Pfam" id="PF00485">
    <property type="entry name" value="PRK"/>
    <property type="match status" value="1"/>
</dbReference>
<sequence length="105" mass="12278">MSCFYQWFTAAITESDAFDTEQLLLSVEKLKHGQAVNISKYDFRTYKTTYKTDVSKPRKVNPSDVILLEGILIFHDARVRDLMNMKIFVDTDANVRLARRIRRDS</sequence>
<dbReference type="GO" id="GO:0005524">
    <property type="term" value="F:ATP binding"/>
    <property type="evidence" value="ECO:0007669"/>
    <property type="project" value="InterPro"/>
</dbReference>
<reference evidence="2" key="1">
    <citation type="submission" date="2023-02" db="EMBL/GenBank/DDBJ databases">
        <title>Genome of toxic invasive species Heracleum sosnowskyi carries increased number of genes despite the absence of recent whole-genome duplications.</title>
        <authorList>
            <person name="Schelkunov M."/>
            <person name="Shtratnikova V."/>
            <person name="Makarenko M."/>
            <person name="Klepikova A."/>
            <person name="Omelchenko D."/>
            <person name="Novikova G."/>
            <person name="Obukhova E."/>
            <person name="Bogdanov V."/>
            <person name="Penin A."/>
            <person name="Logacheva M."/>
        </authorList>
    </citation>
    <scope>NUCLEOTIDE SEQUENCE</scope>
    <source>
        <strain evidence="2">Hsosn_3</strain>
        <tissue evidence="2">Leaf</tissue>
    </source>
</reference>